<dbReference type="RefSeq" id="WP_223289140.1">
    <property type="nucleotide sequence ID" value="NZ_CP140255.1"/>
</dbReference>
<name>A0ABZ0YI28_9GAMM</name>
<dbReference type="Proteomes" id="UP001324794">
    <property type="component" value="Chromosome"/>
</dbReference>
<dbReference type="Pfam" id="PF05908">
    <property type="entry name" value="Gamma_PGA_hydro"/>
    <property type="match status" value="1"/>
</dbReference>
<keyword evidence="1" id="KW-0378">Hydrolase</keyword>
<evidence type="ECO:0000313" key="2">
    <source>
        <dbReference type="Proteomes" id="UP001324794"/>
    </source>
</evidence>
<dbReference type="InterPro" id="IPR038128">
    <property type="entry name" value="Gamma_PGA_hydro_sf"/>
</dbReference>
<reference evidence="1 2" key="1">
    <citation type="submission" date="2023-11" db="EMBL/GenBank/DDBJ databases">
        <title>MicrobeMod: A computational toolkit for identifying prokaryotic methylation and restriction-modification with nanopore sequencing.</title>
        <authorList>
            <person name="Crits-Christoph A."/>
            <person name="Kang S.C."/>
            <person name="Lee H."/>
            <person name="Ostrov N."/>
        </authorList>
    </citation>
    <scope>NUCLEOTIDE SEQUENCE [LARGE SCALE GENOMIC DNA]</scope>
    <source>
        <strain evidence="1 2">ATCC BAA-805</strain>
    </source>
</reference>
<protein>
    <submittedName>
        <fullName evidence="1">Poly-gamma-glutamate hydrolase family protein</fullName>
    </submittedName>
</protein>
<dbReference type="InterPro" id="IPR008585">
    <property type="entry name" value="Gamma_PGA_hydro"/>
</dbReference>
<accession>A0ABZ0YI28</accession>
<dbReference type="EMBL" id="CP140255">
    <property type="protein sequence ID" value="WQH11761.1"/>
    <property type="molecule type" value="Genomic_DNA"/>
</dbReference>
<organism evidence="1 2">
    <name type="scientific">Vreelandella neptunia</name>
    <dbReference type="NCBI Taxonomy" id="115551"/>
    <lineage>
        <taxon>Bacteria</taxon>
        <taxon>Pseudomonadati</taxon>
        <taxon>Pseudomonadota</taxon>
        <taxon>Gammaproteobacteria</taxon>
        <taxon>Oceanospirillales</taxon>
        <taxon>Halomonadaceae</taxon>
        <taxon>Vreelandella</taxon>
    </lineage>
</organism>
<sequence length="155" mass="17662">MAAKIEPGASSLAKRIPGNTFNYYNFNGQKRRHNWYLHSTSTEFDEPIALAFASGSTVAVTLYGCMGRGAIAYNRGDNVELRHQLEIKLKRTGMKSRPHPMFHGCGRHNICNRGQRDLQLELTPRLRLCPFAWGKRRVFIDRVRKVLGDDDNLDS</sequence>
<evidence type="ECO:0000313" key="1">
    <source>
        <dbReference type="EMBL" id="WQH11761.1"/>
    </source>
</evidence>
<gene>
    <name evidence="1" type="ORF">SR894_16595</name>
</gene>
<dbReference type="Gene3D" id="3.40.630.100">
    <property type="entry name" value="Poly-gamma-glutamate hydrolase, zinc-binding motif"/>
    <property type="match status" value="1"/>
</dbReference>
<proteinExistence type="predicted"/>
<dbReference type="GO" id="GO:0016787">
    <property type="term" value="F:hydrolase activity"/>
    <property type="evidence" value="ECO:0007669"/>
    <property type="project" value="UniProtKB-KW"/>
</dbReference>
<keyword evidence="2" id="KW-1185">Reference proteome</keyword>